<dbReference type="CDD" id="cd02966">
    <property type="entry name" value="TlpA_like_family"/>
    <property type="match status" value="1"/>
</dbReference>
<dbReference type="InterPro" id="IPR013766">
    <property type="entry name" value="Thioredoxin_domain"/>
</dbReference>
<dbReference type="AlphaFoldDB" id="A0A8J6Q8E0"/>
<organism evidence="2 3">
    <name type="scientific">Aestuariibaculum sediminum</name>
    <dbReference type="NCBI Taxonomy" id="2770637"/>
    <lineage>
        <taxon>Bacteria</taxon>
        <taxon>Pseudomonadati</taxon>
        <taxon>Bacteroidota</taxon>
        <taxon>Flavobacteriia</taxon>
        <taxon>Flavobacteriales</taxon>
        <taxon>Flavobacteriaceae</taxon>
    </lineage>
</organism>
<dbReference type="PROSITE" id="PS51352">
    <property type="entry name" value="THIOREDOXIN_2"/>
    <property type="match status" value="1"/>
</dbReference>
<gene>
    <name evidence="2" type="ORF">ICJ83_05110</name>
</gene>
<dbReference type="SUPFAM" id="SSF52833">
    <property type="entry name" value="Thioredoxin-like"/>
    <property type="match status" value="1"/>
</dbReference>
<dbReference type="InterPro" id="IPR050553">
    <property type="entry name" value="Thioredoxin_ResA/DsbE_sf"/>
</dbReference>
<keyword evidence="3" id="KW-1185">Reference proteome</keyword>
<dbReference type="GO" id="GO:0016491">
    <property type="term" value="F:oxidoreductase activity"/>
    <property type="evidence" value="ECO:0007669"/>
    <property type="project" value="InterPro"/>
</dbReference>
<dbReference type="EMBL" id="JACVXB010000002">
    <property type="protein sequence ID" value="MBD0831507.1"/>
    <property type="molecule type" value="Genomic_DNA"/>
</dbReference>
<name>A0A8J6Q8E0_9FLAO</name>
<dbReference type="InterPro" id="IPR013740">
    <property type="entry name" value="Redoxin"/>
</dbReference>
<accession>A0A8J6Q8E0</accession>
<evidence type="ECO:0000259" key="1">
    <source>
        <dbReference type="PROSITE" id="PS51352"/>
    </source>
</evidence>
<comment type="caution">
    <text evidence="2">The sequence shown here is derived from an EMBL/GenBank/DDBJ whole genome shotgun (WGS) entry which is preliminary data.</text>
</comment>
<dbReference type="Gene3D" id="3.40.30.10">
    <property type="entry name" value="Glutaredoxin"/>
    <property type="match status" value="1"/>
</dbReference>
<feature type="domain" description="Thioredoxin" evidence="1">
    <location>
        <begin position="303"/>
        <end position="444"/>
    </location>
</feature>
<evidence type="ECO:0000313" key="3">
    <source>
        <dbReference type="Proteomes" id="UP000600588"/>
    </source>
</evidence>
<sequence>MINIIINNSALKVLTFGLLLFRVTVMSAQIVGDDPSKVSMELPHINEVEDWKYVNKIYKTSCIPSKNCKWLDESNLWEYLKYENDLRIEKSKVVEDFLNTYPNSSNYYTALSMFLGSPFRPRFIPDDVEPKIIDSISKLPRSGMKEAWKIAYRLLPIDFKARAQWKNKGDKYVNNILSSDASIEIKARFEKALFNRDVGIQVIEFFQLPNVAIETDFWSSIEVDYWRDSWGRLLGLLKKYPESEDIANYIINFIDYMRDFSTGLPELFMDEAYAFSKEDSTKGYLKLNSTIKAYKQAIAQQKIKGDHSMLDMKFSGLDGNSLKLSDLKGKVVLVDFWSIYCPPCIKEMPYLKTLYDKYKAQGFEIVGIVGNGDESRERVLEIINKAKADWLQHLDKGSINPVSYHSLFDIRALPTKWLIDKNGTLVNNDVEAFELDSLIKQYLK</sequence>
<dbReference type="Pfam" id="PF08534">
    <property type="entry name" value="Redoxin"/>
    <property type="match status" value="1"/>
</dbReference>
<dbReference type="InterPro" id="IPR036249">
    <property type="entry name" value="Thioredoxin-like_sf"/>
</dbReference>
<protein>
    <submittedName>
        <fullName evidence="2">TlpA family protein disulfide reductase</fullName>
    </submittedName>
</protein>
<proteinExistence type="predicted"/>
<evidence type="ECO:0000313" key="2">
    <source>
        <dbReference type="EMBL" id="MBD0831507.1"/>
    </source>
</evidence>
<dbReference type="PANTHER" id="PTHR42852:SF13">
    <property type="entry name" value="PROTEIN DIPZ"/>
    <property type="match status" value="1"/>
</dbReference>
<dbReference type="RefSeq" id="WP_188229305.1">
    <property type="nucleotide sequence ID" value="NZ_JACVXB010000002.1"/>
</dbReference>
<reference evidence="2 3" key="1">
    <citation type="submission" date="2020-09" db="EMBL/GenBank/DDBJ databases">
        <title>TT11 complete genome.</title>
        <authorList>
            <person name="Wu Z."/>
        </authorList>
    </citation>
    <scope>NUCLEOTIDE SEQUENCE [LARGE SCALE GENOMIC DNA]</scope>
    <source>
        <strain evidence="2 3">TT11</strain>
    </source>
</reference>
<dbReference type="PANTHER" id="PTHR42852">
    <property type="entry name" value="THIOL:DISULFIDE INTERCHANGE PROTEIN DSBE"/>
    <property type="match status" value="1"/>
</dbReference>
<dbReference type="Proteomes" id="UP000600588">
    <property type="component" value="Unassembled WGS sequence"/>
</dbReference>